<dbReference type="PANTHER" id="PTHR11360">
    <property type="entry name" value="MONOCARBOXYLATE TRANSPORTER"/>
    <property type="match status" value="1"/>
</dbReference>
<dbReference type="EMBL" id="KV892214">
    <property type="protein sequence ID" value="OON21248.1"/>
    <property type="molecule type" value="Genomic_DNA"/>
</dbReference>
<dbReference type="SUPFAM" id="SSF103473">
    <property type="entry name" value="MFS general substrate transporter"/>
    <property type="match status" value="1"/>
</dbReference>
<accession>A0A1S8X3H1</accession>
<dbReference type="Pfam" id="PF07690">
    <property type="entry name" value="MFS_1"/>
    <property type="match status" value="1"/>
</dbReference>
<dbReference type="Gene3D" id="1.20.1250.20">
    <property type="entry name" value="MFS general substrate transporter like domains"/>
    <property type="match status" value="1"/>
</dbReference>
<feature type="transmembrane region" description="Helical" evidence="1">
    <location>
        <begin position="316"/>
        <end position="336"/>
    </location>
</feature>
<dbReference type="InterPro" id="IPR050327">
    <property type="entry name" value="Proton-linked_MCT"/>
</dbReference>
<reference evidence="2 3" key="1">
    <citation type="submission" date="2015-03" db="EMBL/GenBank/DDBJ databases">
        <title>Draft genome of the nematode, Opisthorchis viverrini.</title>
        <authorList>
            <person name="Mitreva M."/>
        </authorList>
    </citation>
    <scope>NUCLEOTIDE SEQUENCE [LARGE SCALE GENOMIC DNA]</scope>
    <source>
        <strain evidence="2">Khon Kaen</strain>
    </source>
</reference>
<proteinExistence type="predicted"/>
<keyword evidence="1" id="KW-1133">Transmembrane helix</keyword>
<gene>
    <name evidence="2" type="ORF">X801_02859</name>
</gene>
<organism evidence="2 3">
    <name type="scientific">Opisthorchis viverrini</name>
    <name type="common">Southeast Asian liver fluke</name>
    <dbReference type="NCBI Taxonomy" id="6198"/>
    <lineage>
        <taxon>Eukaryota</taxon>
        <taxon>Metazoa</taxon>
        <taxon>Spiralia</taxon>
        <taxon>Lophotrochozoa</taxon>
        <taxon>Platyhelminthes</taxon>
        <taxon>Trematoda</taxon>
        <taxon>Digenea</taxon>
        <taxon>Opisthorchiida</taxon>
        <taxon>Opisthorchiata</taxon>
        <taxon>Opisthorchiidae</taxon>
        <taxon>Opisthorchis</taxon>
    </lineage>
</organism>
<evidence type="ECO:0008006" key="4">
    <source>
        <dbReference type="Google" id="ProtNLM"/>
    </source>
</evidence>
<dbReference type="GO" id="GO:0008028">
    <property type="term" value="F:monocarboxylic acid transmembrane transporter activity"/>
    <property type="evidence" value="ECO:0007669"/>
    <property type="project" value="TreeGrafter"/>
</dbReference>
<dbReference type="PANTHER" id="PTHR11360:SF284">
    <property type="entry name" value="EG:103B4.3 PROTEIN-RELATED"/>
    <property type="match status" value="1"/>
</dbReference>
<name>A0A1S8X3H1_OPIVI</name>
<dbReference type="Proteomes" id="UP000243686">
    <property type="component" value="Unassembled WGS sequence"/>
</dbReference>
<keyword evidence="1" id="KW-0472">Membrane</keyword>
<evidence type="ECO:0000256" key="1">
    <source>
        <dbReference type="SAM" id="Phobius"/>
    </source>
</evidence>
<feature type="transmembrane region" description="Helical" evidence="1">
    <location>
        <begin position="283"/>
        <end position="304"/>
    </location>
</feature>
<sequence>MLAGPAQPTAIHHSKLDNLTTAGHLSLGNFYIGNFDQEGSSPKYNAKSCSSVLFTDVHPANYSSLTSADPLQCSLTVELPLATDNLSDTSRLPRSSQCTPPIVLHRTDSDRFPIQHAGDQYSSLQVENPEQLNTCLSVSPVQADNGERPIQPRYSDVLTMAQTVALCDSAPNGEWGWLVILGSFMCIFIVDGLCHSYGLYMYEMVAESQVFVDPSTSGSAAQHLSLASLSFPGALLSGITLLIGPVAGALVNRFDYRSVAVVGAVIATVCILSSALITYDLNWFAITFGLLGGIGCGLVYLPAITVVGHWFDQHRAFVVGLAMCGNGFGAGILPIVTRWLCDSMTWRGALVITAGLFCQALVGIALFRPLYTHELIRLAQAERRRFRAHRRALMLSNVRLTVSDVDHRFHSLANQPSYTSIDLLCPSCFR</sequence>
<protein>
    <recommendedName>
        <fullName evidence="4">Major facilitator superfamily (MFS) profile domain-containing protein</fullName>
    </recommendedName>
</protein>
<feature type="transmembrane region" description="Helical" evidence="1">
    <location>
        <begin position="220"/>
        <end position="244"/>
    </location>
</feature>
<keyword evidence="1" id="KW-0812">Transmembrane</keyword>
<evidence type="ECO:0000313" key="3">
    <source>
        <dbReference type="Proteomes" id="UP000243686"/>
    </source>
</evidence>
<evidence type="ECO:0000313" key="2">
    <source>
        <dbReference type="EMBL" id="OON21248.1"/>
    </source>
</evidence>
<feature type="transmembrane region" description="Helical" evidence="1">
    <location>
        <begin position="175"/>
        <end position="200"/>
    </location>
</feature>
<keyword evidence="3" id="KW-1185">Reference proteome</keyword>
<dbReference type="InterPro" id="IPR011701">
    <property type="entry name" value="MFS"/>
</dbReference>
<feature type="transmembrane region" description="Helical" evidence="1">
    <location>
        <begin position="256"/>
        <end position="277"/>
    </location>
</feature>
<dbReference type="InterPro" id="IPR036259">
    <property type="entry name" value="MFS_trans_sf"/>
</dbReference>
<feature type="transmembrane region" description="Helical" evidence="1">
    <location>
        <begin position="348"/>
        <end position="367"/>
    </location>
</feature>
<dbReference type="AlphaFoldDB" id="A0A1S8X3H1"/>